<dbReference type="Gene3D" id="3.20.20.100">
    <property type="entry name" value="NADP-dependent oxidoreductase domain"/>
    <property type="match status" value="1"/>
</dbReference>
<dbReference type="Pfam" id="PF00248">
    <property type="entry name" value="Aldo_ket_red"/>
    <property type="match status" value="1"/>
</dbReference>
<reference evidence="2 3" key="1">
    <citation type="journal article" date="2014" name="Int. J. Syst. Evol. Microbiol.">
        <title>Complete genome sequence of Corynebacterium casei LMG S-19264T (=DSM 44701T), isolated from a smear-ripened cheese.</title>
        <authorList>
            <consortium name="US DOE Joint Genome Institute (JGI-PGF)"/>
            <person name="Walter F."/>
            <person name="Albersmeier A."/>
            <person name="Kalinowski J."/>
            <person name="Ruckert C."/>
        </authorList>
    </citation>
    <scope>NUCLEOTIDE SEQUENCE [LARGE SCALE GENOMIC DNA]</scope>
    <source>
        <strain evidence="2 3">CGMCC 1.9161</strain>
    </source>
</reference>
<sequence>MSGSMSGSMSAVERTLLAPGYEISRLVRGGWQLAGGHGEIDRERAIADMAAFVDAGVTTFDCADIYTGVEEMIGAFRERLRAERGAEAARALKVHTKFVPDWDMLGRLTRADVRAVITRSLARLKADRLDLVQFHWWNYDAPGLVETGRMLAELKDEGLIAQIGGTNFDGAHARALIEAGVPLVSMQSQYSLLDRRPEVSLTALCAERGMKLLCYGTVAGGFLSDRWLGAPEPREPISNRSLVKYKLVIDDFGGWDLFQELLATLSRIGARHDASVAAVATRWALQRPHVAGIIVGARYAEHLADNLTVFRFALDAEDEAAIEAVLARRTGPAGDAYTLERDRDGKHGRIMKYNLNTAS</sequence>
<protein>
    <submittedName>
        <fullName evidence="2">Aldo/keto reductase</fullName>
    </submittedName>
</protein>
<dbReference type="PANTHER" id="PTHR43147">
    <property type="entry name" value="PROTEIN TAS"/>
    <property type="match status" value="1"/>
</dbReference>
<dbReference type="SUPFAM" id="SSF51430">
    <property type="entry name" value="NAD(P)-linked oxidoreductase"/>
    <property type="match status" value="1"/>
</dbReference>
<gene>
    <name evidence="2" type="ORF">GCM10011322_39610</name>
</gene>
<dbReference type="RefSeq" id="WP_244645591.1">
    <property type="nucleotide sequence ID" value="NZ_BMMF01000013.1"/>
</dbReference>
<dbReference type="Proteomes" id="UP000600449">
    <property type="component" value="Unassembled WGS sequence"/>
</dbReference>
<comment type="caution">
    <text evidence="2">The sequence shown here is derived from an EMBL/GenBank/DDBJ whole genome shotgun (WGS) entry which is preliminary data.</text>
</comment>
<evidence type="ECO:0000259" key="1">
    <source>
        <dbReference type="Pfam" id="PF00248"/>
    </source>
</evidence>
<feature type="domain" description="NADP-dependent oxidoreductase" evidence="1">
    <location>
        <begin position="26"/>
        <end position="326"/>
    </location>
</feature>
<organism evidence="2 3">
    <name type="scientific">Salinarimonas ramus</name>
    <dbReference type="NCBI Taxonomy" id="690164"/>
    <lineage>
        <taxon>Bacteria</taxon>
        <taxon>Pseudomonadati</taxon>
        <taxon>Pseudomonadota</taxon>
        <taxon>Alphaproteobacteria</taxon>
        <taxon>Hyphomicrobiales</taxon>
        <taxon>Salinarimonadaceae</taxon>
        <taxon>Salinarimonas</taxon>
    </lineage>
</organism>
<dbReference type="EMBL" id="BMMF01000013">
    <property type="protein sequence ID" value="GGK48673.1"/>
    <property type="molecule type" value="Genomic_DNA"/>
</dbReference>
<dbReference type="InterPro" id="IPR036812">
    <property type="entry name" value="NAD(P)_OxRdtase_dom_sf"/>
</dbReference>
<dbReference type="InterPro" id="IPR023210">
    <property type="entry name" value="NADP_OxRdtase_dom"/>
</dbReference>
<evidence type="ECO:0000313" key="2">
    <source>
        <dbReference type="EMBL" id="GGK48673.1"/>
    </source>
</evidence>
<dbReference type="AlphaFoldDB" id="A0A917V7X5"/>
<accession>A0A917V7X5</accession>
<dbReference type="PANTHER" id="PTHR43147:SF2">
    <property type="entry name" value="NADP-DEPENDENT OXIDOREDUCTASE DOMAIN-CONTAINING PROTEIN"/>
    <property type="match status" value="1"/>
</dbReference>
<keyword evidence="3" id="KW-1185">Reference proteome</keyword>
<proteinExistence type="predicted"/>
<evidence type="ECO:0000313" key="3">
    <source>
        <dbReference type="Proteomes" id="UP000600449"/>
    </source>
</evidence>
<name>A0A917V7X5_9HYPH</name>
<dbReference type="CDD" id="cd19101">
    <property type="entry name" value="AKR_unchar"/>
    <property type="match status" value="1"/>
</dbReference>